<protein>
    <submittedName>
        <fullName evidence="1">Uncharacterized protein</fullName>
    </submittedName>
</protein>
<dbReference type="Proteomes" id="UP000242705">
    <property type="component" value="Unassembled WGS sequence"/>
</dbReference>
<comment type="caution">
    <text evidence="1">The sequence shown here is derived from an EMBL/GenBank/DDBJ whole genome shotgun (WGS) entry which is preliminary data.</text>
</comment>
<sequence length="80" mass="8697">MVLWRIYRLDDGNTAESAVVQDTGSDPVEDAVAVCRALAARYGVVADLVPVPLSGGRTLWTMDGRTDTGKRLQIHAWVVN</sequence>
<dbReference type="EMBL" id="PXYX01000136">
    <property type="protein sequence ID" value="PSR20658.1"/>
    <property type="molecule type" value="Genomic_DNA"/>
</dbReference>
<accession>A0A2T2WEK9</accession>
<dbReference type="AlphaFoldDB" id="A0A2T2WEK9"/>
<proteinExistence type="predicted"/>
<reference evidence="1 2" key="1">
    <citation type="journal article" date="2014" name="BMC Genomics">
        <title>Comparison of environmental and isolate Sulfobacillus genomes reveals diverse carbon, sulfur, nitrogen, and hydrogen metabolisms.</title>
        <authorList>
            <person name="Justice N.B."/>
            <person name="Norman A."/>
            <person name="Brown C.T."/>
            <person name="Singh A."/>
            <person name="Thomas B.C."/>
            <person name="Banfield J.F."/>
        </authorList>
    </citation>
    <scope>NUCLEOTIDE SEQUENCE [LARGE SCALE GENOMIC DNA]</scope>
    <source>
        <strain evidence="1">AMDSBA5</strain>
    </source>
</reference>
<gene>
    <name evidence="1" type="ORF">C7B47_17860</name>
</gene>
<organism evidence="1 2">
    <name type="scientific">Sulfobacillus thermosulfidooxidans</name>
    <dbReference type="NCBI Taxonomy" id="28034"/>
    <lineage>
        <taxon>Bacteria</taxon>
        <taxon>Bacillati</taxon>
        <taxon>Bacillota</taxon>
        <taxon>Clostridia</taxon>
        <taxon>Eubacteriales</taxon>
        <taxon>Clostridiales Family XVII. Incertae Sedis</taxon>
        <taxon>Sulfobacillus</taxon>
    </lineage>
</organism>
<evidence type="ECO:0000313" key="2">
    <source>
        <dbReference type="Proteomes" id="UP000242705"/>
    </source>
</evidence>
<name>A0A2T2WEK9_SULTH</name>
<feature type="non-terminal residue" evidence="1">
    <location>
        <position position="1"/>
    </location>
</feature>
<evidence type="ECO:0000313" key="1">
    <source>
        <dbReference type="EMBL" id="PSR20658.1"/>
    </source>
</evidence>